<dbReference type="PRINTS" id="PR00344">
    <property type="entry name" value="BCTRLSENSOR"/>
</dbReference>
<keyword evidence="15" id="KW-1185">Reference proteome</keyword>
<keyword evidence="5" id="KW-0808">Transferase</keyword>
<comment type="subcellular location">
    <subcellularLocation>
        <location evidence="2">Membrane</location>
    </subcellularLocation>
</comment>
<feature type="domain" description="HAMP" evidence="13">
    <location>
        <begin position="187"/>
        <end position="238"/>
    </location>
</feature>
<dbReference type="InterPro" id="IPR036097">
    <property type="entry name" value="HisK_dim/P_sf"/>
</dbReference>
<evidence type="ECO:0000256" key="1">
    <source>
        <dbReference type="ARBA" id="ARBA00000085"/>
    </source>
</evidence>
<evidence type="ECO:0000313" key="14">
    <source>
        <dbReference type="EMBL" id="QFY62082.1"/>
    </source>
</evidence>
<keyword evidence="7 14" id="KW-0418">Kinase</keyword>
<protein>
    <recommendedName>
        <fullName evidence="3">histidine kinase</fullName>
        <ecNumber evidence="3">2.7.13.3</ecNumber>
    </recommendedName>
</protein>
<evidence type="ECO:0000256" key="10">
    <source>
        <dbReference type="ARBA" id="ARBA00023136"/>
    </source>
</evidence>
<evidence type="ECO:0000259" key="13">
    <source>
        <dbReference type="PROSITE" id="PS50885"/>
    </source>
</evidence>
<evidence type="ECO:0000256" key="3">
    <source>
        <dbReference type="ARBA" id="ARBA00012438"/>
    </source>
</evidence>
<dbReference type="InterPro" id="IPR004358">
    <property type="entry name" value="Sig_transdc_His_kin-like_C"/>
</dbReference>
<dbReference type="InterPro" id="IPR050428">
    <property type="entry name" value="TCS_sensor_his_kinase"/>
</dbReference>
<keyword evidence="9" id="KW-0902">Two-component regulatory system</keyword>
<evidence type="ECO:0000256" key="2">
    <source>
        <dbReference type="ARBA" id="ARBA00004370"/>
    </source>
</evidence>
<gene>
    <name evidence="14" type="ORF">FZ934_17780</name>
</gene>
<dbReference type="InterPro" id="IPR005467">
    <property type="entry name" value="His_kinase_dom"/>
</dbReference>
<evidence type="ECO:0000256" key="7">
    <source>
        <dbReference type="ARBA" id="ARBA00022777"/>
    </source>
</evidence>
<dbReference type="EC" id="2.7.13.3" evidence="3"/>
<dbReference type="GO" id="GO:0005886">
    <property type="term" value="C:plasma membrane"/>
    <property type="evidence" value="ECO:0007669"/>
    <property type="project" value="TreeGrafter"/>
</dbReference>
<dbReference type="AlphaFoldDB" id="A0A5Q0C9F5"/>
<keyword evidence="4" id="KW-0597">Phosphoprotein</keyword>
<feature type="domain" description="Histidine kinase" evidence="12">
    <location>
        <begin position="246"/>
        <end position="443"/>
    </location>
</feature>
<evidence type="ECO:0000259" key="12">
    <source>
        <dbReference type="PROSITE" id="PS50109"/>
    </source>
</evidence>
<evidence type="ECO:0000313" key="15">
    <source>
        <dbReference type="Proteomes" id="UP000326881"/>
    </source>
</evidence>
<dbReference type="PROSITE" id="PS50885">
    <property type="entry name" value="HAMP"/>
    <property type="match status" value="1"/>
</dbReference>
<dbReference type="SMART" id="SM00387">
    <property type="entry name" value="HATPase_c"/>
    <property type="match status" value="1"/>
</dbReference>
<dbReference type="Pfam" id="PF02518">
    <property type="entry name" value="HATPase_c"/>
    <property type="match status" value="1"/>
</dbReference>
<dbReference type="Proteomes" id="UP000326881">
    <property type="component" value="Chromosome"/>
</dbReference>
<feature type="transmembrane region" description="Helical" evidence="11">
    <location>
        <begin position="169"/>
        <end position="190"/>
    </location>
</feature>
<keyword evidence="10 11" id="KW-0472">Membrane</keyword>
<dbReference type="Gene3D" id="1.10.287.130">
    <property type="match status" value="1"/>
</dbReference>
<evidence type="ECO:0000256" key="6">
    <source>
        <dbReference type="ARBA" id="ARBA00022692"/>
    </source>
</evidence>
<sequence length="446" mass="48365">MMGSLRFRLAVGALVAIGVALTIVWFVLSHLFTDYLADQYSYEMTGVMDSLAARLTVEDGRLVLTGELADTRFDLPTGGRYWQISPSDGGRPLRSRSLWDEEIAAGDLSADLYCGFRQTDGPDGLPVLVSEKRMSLGEGAARKEFTIYTGFSKAEMETVLESYHRPLRLMLLSIGGILLLAAFLQGWIGLRPLARLRDSVADIRAGRLAHIGWSGPREVTPLVREINLLLTERETAVERARARASDLAHGLKTPLTVLSHLAESLPAEKRDTALQQIELVRQRSDRQLQAARMGVEQMATTSLLGISGKLVNVLQAFTSGKGIDWHVDIDPALSIQADPADIAEALGNVLDNAVRFARSRIELSARHDQRHIVLIVSDDGPGAGAESYDRMLKRGVTINDETSGSGLGLAISADIVEAYGGKLDLLASKLGGLMVKMTLPASEVAP</sequence>
<proteinExistence type="predicted"/>
<keyword evidence="8 11" id="KW-1133">Transmembrane helix</keyword>
<name>A0A5Q0C9F5_9HYPH</name>
<dbReference type="OrthoDB" id="9809567at2"/>
<dbReference type="PROSITE" id="PS50109">
    <property type="entry name" value="HIS_KIN"/>
    <property type="match status" value="1"/>
</dbReference>
<dbReference type="SUPFAM" id="SSF47384">
    <property type="entry name" value="Homodimeric domain of signal transducing histidine kinase"/>
    <property type="match status" value="1"/>
</dbReference>
<dbReference type="PANTHER" id="PTHR45436">
    <property type="entry name" value="SENSOR HISTIDINE KINASE YKOH"/>
    <property type="match status" value="1"/>
</dbReference>
<comment type="catalytic activity">
    <reaction evidence="1">
        <text>ATP + protein L-histidine = ADP + protein N-phospho-L-histidine.</text>
        <dbReference type="EC" id="2.7.13.3"/>
    </reaction>
</comment>
<dbReference type="InterPro" id="IPR003661">
    <property type="entry name" value="HisK_dim/P_dom"/>
</dbReference>
<organism evidence="14 15">
    <name type="scientific">Rhizobium grahamii</name>
    <dbReference type="NCBI Taxonomy" id="1120045"/>
    <lineage>
        <taxon>Bacteria</taxon>
        <taxon>Pseudomonadati</taxon>
        <taxon>Pseudomonadota</taxon>
        <taxon>Alphaproteobacteria</taxon>
        <taxon>Hyphomicrobiales</taxon>
        <taxon>Rhizobiaceae</taxon>
        <taxon>Rhizobium/Agrobacterium group</taxon>
        <taxon>Rhizobium</taxon>
    </lineage>
</organism>
<dbReference type="CDD" id="cd00082">
    <property type="entry name" value="HisKA"/>
    <property type="match status" value="1"/>
</dbReference>
<dbReference type="EMBL" id="CP043498">
    <property type="protein sequence ID" value="QFY62082.1"/>
    <property type="molecule type" value="Genomic_DNA"/>
</dbReference>
<evidence type="ECO:0000256" key="5">
    <source>
        <dbReference type="ARBA" id="ARBA00022679"/>
    </source>
</evidence>
<dbReference type="PANTHER" id="PTHR45436:SF5">
    <property type="entry name" value="SENSOR HISTIDINE KINASE TRCS"/>
    <property type="match status" value="1"/>
</dbReference>
<evidence type="ECO:0000256" key="4">
    <source>
        <dbReference type="ARBA" id="ARBA00022553"/>
    </source>
</evidence>
<reference evidence="14 15" key="1">
    <citation type="submission" date="2019-08" db="EMBL/GenBank/DDBJ databases">
        <title>Prosopis cineraria nodule microbiome.</title>
        <authorList>
            <person name="Ali R."/>
            <person name="Chaluvadi S.R."/>
            <person name="Wang X."/>
        </authorList>
    </citation>
    <scope>NUCLEOTIDE SEQUENCE [LARGE SCALE GENOMIC DNA]</scope>
    <source>
        <strain evidence="14 15">BG7</strain>
    </source>
</reference>
<keyword evidence="6 11" id="KW-0812">Transmembrane</keyword>
<dbReference type="SUPFAM" id="SSF55874">
    <property type="entry name" value="ATPase domain of HSP90 chaperone/DNA topoisomerase II/histidine kinase"/>
    <property type="match status" value="1"/>
</dbReference>
<dbReference type="RefSeq" id="WP_153272132.1">
    <property type="nucleotide sequence ID" value="NZ_CP043498.1"/>
</dbReference>
<evidence type="ECO:0000256" key="9">
    <source>
        <dbReference type="ARBA" id="ARBA00023012"/>
    </source>
</evidence>
<dbReference type="KEGG" id="rgr:FZ934_17780"/>
<dbReference type="InterPro" id="IPR003594">
    <property type="entry name" value="HATPase_dom"/>
</dbReference>
<accession>A0A5Q0C9F5</accession>
<dbReference type="GO" id="GO:0000155">
    <property type="term" value="F:phosphorelay sensor kinase activity"/>
    <property type="evidence" value="ECO:0007669"/>
    <property type="project" value="InterPro"/>
</dbReference>
<evidence type="ECO:0000256" key="8">
    <source>
        <dbReference type="ARBA" id="ARBA00022989"/>
    </source>
</evidence>
<evidence type="ECO:0000256" key="11">
    <source>
        <dbReference type="SAM" id="Phobius"/>
    </source>
</evidence>
<feature type="transmembrane region" description="Helical" evidence="11">
    <location>
        <begin position="7"/>
        <end position="28"/>
    </location>
</feature>
<dbReference type="InterPro" id="IPR003660">
    <property type="entry name" value="HAMP_dom"/>
</dbReference>
<dbReference type="InterPro" id="IPR036890">
    <property type="entry name" value="HATPase_C_sf"/>
</dbReference>
<dbReference type="Gene3D" id="3.30.565.10">
    <property type="entry name" value="Histidine kinase-like ATPase, C-terminal domain"/>
    <property type="match status" value="1"/>
</dbReference>